<organism evidence="1 2">
    <name type="scientific">Faunimonas pinastri</name>
    <dbReference type="NCBI Taxonomy" id="1855383"/>
    <lineage>
        <taxon>Bacteria</taxon>
        <taxon>Pseudomonadati</taxon>
        <taxon>Pseudomonadota</taxon>
        <taxon>Alphaproteobacteria</taxon>
        <taxon>Hyphomicrobiales</taxon>
        <taxon>Afifellaceae</taxon>
        <taxon>Faunimonas</taxon>
    </lineage>
</organism>
<dbReference type="Proteomes" id="UP000199647">
    <property type="component" value="Unassembled WGS sequence"/>
</dbReference>
<proteinExistence type="predicted"/>
<keyword evidence="2" id="KW-1185">Reference proteome</keyword>
<name>A0A1H9NMM5_9HYPH</name>
<dbReference type="EMBL" id="FOFG01000016">
    <property type="protein sequence ID" value="SER36997.1"/>
    <property type="molecule type" value="Genomic_DNA"/>
</dbReference>
<dbReference type="STRING" id="1855383.SAMN05216548_11671"/>
<dbReference type="RefSeq" id="WP_092499002.1">
    <property type="nucleotide sequence ID" value="NZ_FOFG01000016.1"/>
</dbReference>
<evidence type="ECO:0008006" key="3">
    <source>
        <dbReference type="Google" id="ProtNLM"/>
    </source>
</evidence>
<dbReference type="SUPFAM" id="SSF46955">
    <property type="entry name" value="Putative DNA-binding domain"/>
    <property type="match status" value="1"/>
</dbReference>
<gene>
    <name evidence="1" type="ORF">SAMN05216548_11671</name>
</gene>
<dbReference type="OrthoDB" id="9806994at2"/>
<evidence type="ECO:0000313" key="2">
    <source>
        <dbReference type="Proteomes" id="UP000199647"/>
    </source>
</evidence>
<evidence type="ECO:0000313" key="1">
    <source>
        <dbReference type="EMBL" id="SER36997.1"/>
    </source>
</evidence>
<accession>A0A1H9NMM5</accession>
<dbReference type="InterPro" id="IPR009061">
    <property type="entry name" value="DNA-bd_dom_put_sf"/>
</dbReference>
<dbReference type="AlphaFoldDB" id="A0A1H9NMM5"/>
<sequence length="100" mass="11373">MRKDANQQRRWPTGDILRRARFVDDAGPIRFVDTEAAARYLALEAHTLECYRSLGGGPIFHKFGKWVRYAVDDLDAWAESCRRVTTASPAAPRVLPIDLE</sequence>
<protein>
    <recommendedName>
        <fullName evidence="3">Helix-turn-helix domain-containing protein</fullName>
    </recommendedName>
</protein>
<reference evidence="1 2" key="1">
    <citation type="submission" date="2016-10" db="EMBL/GenBank/DDBJ databases">
        <authorList>
            <person name="de Groot N.N."/>
        </authorList>
    </citation>
    <scope>NUCLEOTIDE SEQUENCE [LARGE SCALE GENOMIC DNA]</scope>
    <source>
        <strain evidence="1 2">A52C2</strain>
    </source>
</reference>